<feature type="transmembrane region" description="Helical" evidence="6">
    <location>
        <begin position="343"/>
        <end position="362"/>
    </location>
</feature>
<dbReference type="EMBL" id="CP028941">
    <property type="protein sequence ID" value="QKM62439.1"/>
    <property type="molecule type" value="Genomic_DNA"/>
</dbReference>
<evidence type="ECO:0000313" key="10">
    <source>
        <dbReference type="Proteomes" id="UP000500806"/>
    </source>
</evidence>
<name>A0A6M9PPJ2_9BURK</name>
<feature type="domain" description="ABC3 transporter permease C-terminal" evidence="7">
    <location>
        <begin position="721"/>
        <end position="834"/>
    </location>
</feature>
<dbReference type="Pfam" id="PF12704">
    <property type="entry name" value="MacB_PCD"/>
    <property type="match status" value="1"/>
</dbReference>
<feature type="transmembrane region" description="Helical" evidence="6">
    <location>
        <begin position="391"/>
        <end position="409"/>
    </location>
</feature>
<reference evidence="9 10" key="1">
    <citation type="submission" date="2018-04" db="EMBL/GenBank/DDBJ databases">
        <title>Polynucleobacter sp. LimPoW16 genome.</title>
        <authorList>
            <person name="Hahn M.W."/>
        </authorList>
    </citation>
    <scope>NUCLEOTIDE SEQUENCE [LARGE SCALE GENOMIC DNA]</scope>
    <source>
        <strain evidence="9 10">LimPoW16</strain>
    </source>
</reference>
<evidence type="ECO:0008006" key="11">
    <source>
        <dbReference type="Google" id="ProtNLM"/>
    </source>
</evidence>
<feature type="transmembrane region" description="Helical" evidence="6">
    <location>
        <begin position="243"/>
        <end position="269"/>
    </location>
</feature>
<keyword evidence="4 6" id="KW-1133">Transmembrane helix</keyword>
<dbReference type="InterPro" id="IPR038766">
    <property type="entry name" value="Membrane_comp_ABC_pdt"/>
</dbReference>
<organism evidence="9 10">
    <name type="scientific">Polynucleobacter antarcticus</name>
    <dbReference type="NCBI Taxonomy" id="1743162"/>
    <lineage>
        <taxon>Bacteria</taxon>
        <taxon>Pseudomonadati</taxon>
        <taxon>Pseudomonadota</taxon>
        <taxon>Betaproteobacteria</taxon>
        <taxon>Burkholderiales</taxon>
        <taxon>Burkholderiaceae</taxon>
        <taxon>Polynucleobacter</taxon>
    </lineage>
</organism>
<feature type="transmembrane region" description="Helical" evidence="6">
    <location>
        <begin position="301"/>
        <end position="323"/>
    </location>
</feature>
<dbReference type="KEGG" id="pani:DCO16_04800"/>
<feature type="transmembrane region" description="Helical" evidence="6">
    <location>
        <begin position="15"/>
        <end position="38"/>
    </location>
</feature>
<keyword evidence="3 6" id="KW-0812">Transmembrane</keyword>
<evidence type="ECO:0000313" key="9">
    <source>
        <dbReference type="EMBL" id="QKM62439.1"/>
    </source>
</evidence>
<evidence type="ECO:0000256" key="6">
    <source>
        <dbReference type="SAM" id="Phobius"/>
    </source>
</evidence>
<feature type="transmembrane region" description="Helical" evidence="6">
    <location>
        <begin position="471"/>
        <end position="495"/>
    </location>
</feature>
<evidence type="ECO:0000256" key="1">
    <source>
        <dbReference type="ARBA" id="ARBA00004651"/>
    </source>
</evidence>
<evidence type="ECO:0000256" key="5">
    <source>
        <dbReference type="ARBA" id="ARBA00023136"/>
    </source>
</evidence>
<feature type="transmembrane region" description="Helical" evidence="6">
    <location>
        <begin position="275"/>
        <end position="294"/>
    </location>
</feature>
<sequence length="846" mass="92477">MLFYWLISSAFKAQLGRWFIAGLTVALGVSLAVAIHTVNRSALSEFSRALDLINGQASAQIIMPAGEFSDRLFDEIALRRTDLGIRAISPVLERNTPLVRILGIDIFRAGSVTPSLIPSLTAENQQQLFSDKAIFLSAAAMQKLQVSIGDVLPIEYQEKILQLQVAGTVPGATGQNIAVMDLGALQWRLDGLGKISRMDIQLMDGHSFEEVSAALKTLDLGLTLISAQNRDRRTSNLSRAYRVNLTVLAFVALFTGAFLVFTTISFSVLRQQSQLALLHILGASRTWIFLLVLAQATVIAALGGLLGIGVGLALAKLLLNMVGGDLGAGYFSGVVPPLEIDPLTLLGFWMLSLLVGLVAGYFPAKVATSGHPVTQLRAGSIERILKPVSHYRLASIFGLCSLVLAFMPAINDLPIAAYISIAFLLFAGLALTPWLVRHCFSLMARILAKRQSVSPAFTFAIWRLSQAPASAAGLIAGVIAALALTVAMVVMVASFRDSMTAWLDQVLPADLYANFNDLKISDELSKDQSLLFNLQSMPGIERYEFNQQKKVLFQSDRPEVTLIARPIPSGREAQALPLLGSVTKQSNNSVLSEVLPEVYVSEAMTDLYGWQPGEVRLLPALNDNKAPHKVWVAGIFRDYGRQHGAVAIDLSSYQQLSQDYRYTGIAIWLKKDVNADTIVNQLRTKIPIFADQRFTNRSDLRALSLTIFDRSFALTYALEIAALLVAIFAVATGFAGQALLREKEYALAYHLGQSVPQRTRWISAESGMLLALAVFWGTILGLLMSQILIHRVNPQSFHWTMETSIPYFTLIALMLVLVLSGMAAAIWASSRSLNRATLITSLREEW</sequence>
<dbReference type="PANTHER" id="PTHR30287">
    <property type="entry name" value="MEMBRANE COMPONENT OF PREDICTED ABC SUPERFAMILY METABOLITE UPTAKE TRANSPORTER"/>
    <property type="match status" value="1"/>
</dbReference>
<keyword evidence="10" id="KW-1185">Reference proteome</keyword>
<dbReference type="Pfam" id="PF02687">
    <property type="entry name" value="FtsX"/>
    <property type="match status" value="2"/>
</dbReference>
<keyword evidence="2" id="KW-1003">Cell membrane</keyword>
<keyword evidence="5 6" id="KW-0472">Membrane</keyword>
<gene>
    <name evidence="9" type="ORF">DCO16_04800</name>
</gene>
<comment type="subcellular location">
    <subcellularLocation>
        <location evidence="1">Cell membrane</location>
        <topology evidence="1">Multi-pass membrane protein</topology>
    </subcellularLocation>
</comment>
<dbReference type="InterPro" id="IPR003838">
    <property type="entry name" value="ABC3_permease_C"/>
</dbReference>
<evidence type="ECO:0000256" key="3">
    <source>
        <dbReference type="ARBA" id="ARBA00022692"/>
    </source>
</evidence>
<evidence type="ECO:0000256" key="4">
    <source>
        <dbReference type="ARBA" id="ARBA00022989"/>
    </source>
</evidence>
<evidence type="ECO:0000259" key="8">
    <source>
        <dbReference type="Pfam" id="PF12704"/>
    </source>
</evidence>
<evidence type="ECO:0000256" key="2">
    <source>
        <dbReference type="ARBA" id="ARBA00022475"/>
    </source>
</evidence>
<protein>
    <recommendedName>
        <fullName evidence="11">ABC transport system permease protein</fullName>
    </recommendedName>
</protein>
<dbReference type="RefSeq" id="WP_173942593.1">
    <property type="nucleotide sequence ID" value="NZ_CBCSCD010000001.1"/>
</dbReference>
<proteinExistence type="predicted"/>
<feature type="domain" description="ABC3 transporter permease C-terminal" evidence="7">
    <location>
        <begin position="247"/>
        <end position="369"/>
    </location>
</feature>
<dbReference type="InterPro" id="IPR025857">
    <property type="entry name" value="MacB_PCD"/>
</dbReference>
<dbReference type="GO" id="GO:0005886">
    <property type="term" value="C:plasma membrane"/>
    <property type="evidence" value="ECO:0007669"/>
    <property type="project" value="UniProtKB-SubCell"/>
</dbReference>
<feature type="transmembrane region" description="Helical" evidence="6">
    <location>
        <begin position="805"/>
        <end position="828"/>
    </location>
</feature>
<evidence type="ECO:0000259" key="7">
    <source>
        <dbReference type="Pfam" id="PF02687"/>
    </source>
</evidence>
<dbReference type="Proteomes" id="UP000500806">
    <property type="component" value="Chromosome"/>
</dbReference>
<feature type="transmembrane region" description="Helical" evidence="6">
    <location>
        <begin position="761"/>
        <end position="785"/>
    </location>
</feature>
<feature type="transmembrane region" description="Helical" evidence="6">
    <location>
        <begin position="716"/>
        <end position="740"/>
    </location>
</feature>
<feature type="domain" description="MacB-like periplasmic core" evidence="8">
    <location>
        <begin position="19"/>
        <end position="217"/>
    </location>
</feature>
<dbReference type="AlphaFoldDB" id="A0A6M9PPJ2"/>
<feature type="transmembrane region" description="Helical" evidence="6">
    <location>
        <begin position="415"/>
        <end position="436"/>
    </location>
</feature>
<dbReference type="PANTHER" id="PTHR30287:SF2">
    <property type="entry name" value="BLL1001 PROTEIN"/>
    <property type="match status" value="1"/>
</dbReference>
<accession>A0A6M9PPJ2</accession>